<evidence type="ECO:0000313" key="4">
    <source>
        <dbReference type="Proteomes" id="UP000522688"/>
    </source>
</evidence>
<comment type="caution">
    <text evidence="2">The sequence shown here is derived from an EMBL/GenBank/DDBJ whole genome shotgun (WGS) entry which is preliminary data.</text>
</comment>
<evidence type="ECO:0000313" key="3">
    <source>
        <dbReference type="Proteomes" id="UP000321154"/>
    </source>
</evidence>
<dbReference type="Proteomes" id="UP000321154">
    <property type="component" value="Unassembled WGS sequence"/>
</dbReference>
<gene>
    <name evidence="2" type="ORF">FB463_001059</name>
    <name evidence="1" type="ORF">FFA01_07720</name>
</gene>
<dbReference type="OrthoDB" id="5121327at2"/>
<proteinExistence type="predicted"/>
<reference evidence="2 4" key="2">
    <citation type="submission" date="2020-07" db="EMBL/GenBank/DDBJ databases">
        <title>Sequencing the genomes of 1000 actinobacteria strains.</title>
        <authorList>
            <person name="Klenk H.-P."/>
        </authorList>
    </citation>
    <scope>NUCLEOTIDE SEQUENCE [LARGE SCALE GENOMIC DNA]</scope>
    <source>
        <strain evidence="2 4">DSM 10309</strain>
    </source>
</reference>
<organism evidence="2 4">
    <name type="scientific">Frigoribacterium faeni</name>
    <dbReference type="NCBI Taxonomy" id="145483"/>
    <lineage>
        <taxon>Bacteria</taxon>
        <taxon>Bacillati</taxon>
        <taxon>Actinomycetota</taxon>
        <taxon>Actinomycetes</taxon>
        <taxon>Micrococcales</taxon>
        <taxon>Microbacteriaceae</taxon>
        <taxon>Frigoribacterium</taxon>
    </lineage>
</organism>
<dbReference type="EMBL" id="BJUV01000005">
    <property type="protein sequence ID" value="GEK82463.1"/>
    <property type="molecule type" value="Genomic_DNA"/>
</dbReference>
<evidence type="ECO:0000313" key="2">
    <source>
        <dbReference type="EMBL" id="MBA8812835.1"/>
    </source>
</evidence>
<protein>
    <submittedName>
        <fullName evidence="2">Uncharacterized protein</fullName>
    </submittedName>
</protein>
<reference evidence="1 3" key="1">
    <citation type="submission" date="2019-07" db="EMBL/GenBank/DDBJ databases">
        <title>Whole genome shotgun sequence of Frigoribacterium faeni NBRC 103066.</title>
        <authorList>
            <person name="Hosoyama A."/>
            <person name="Uohara A."/>
            <person name="Ohji S."/>
            <person name="Ichikawa N."/>
        </authorList>
    </citation>
    <scope>NUCLEOTIDE SEQUENCE [LARGE SCALE GENOMIC DNA]</scope>
    <source>
        <strain evidence="1 3">NBRC 103066</strain>
    </source>
</reference>
<evidence type="ECO:0000313" key="1">
    <source>
        <dbReference type="EMBL" id="GEK82463.1"/>
    </source>
</evidence>
<dbReference type="RefSeq" id="WP_146853180.1">
    <property type="nucleotide sequence ID" value="NZ_BAAAHR010000002.1"/>
</dbReference>
<dbReference type="AlphaFoldDB" id="A0A7W3PHZ2"/>
<dbReference type="EMBL" id="JACGWW010000001">
    <property type="protein sequence ID" value="MBA8812835.1"/>
    <property type="molecule type" value="Genomic_DNA"/>
</dbReference>
<keyword evidence="3" id="KW-1185">Reference proteome</keyword>
<name>A0A7W3PHZ2_9MICO</name>
<dbReference type="Proteomes" id="UP000522688">
    <property type="component" value="Unassembled WGS sequence"/>
</dbReference>
<accession>A0A7W3PHZ2</accession>
<sequence length="62" mass="6648">MKSLILLTVGVVAGFALAHQYNKTPSGRRFFGGLDGSLTSFRAAVVDGYRAREAELRSDDAS</sequence>